<gene>
    <name evidence="1" type="ORF">IRJ41_009254</name>
</gene>
<proteinExistence type="predicted"/>
<keyword evidence="2" id="KW-1185">Reference proteome</keyword>
<evidence type="ECO:0000313" key="2">
    <source>
        <dbReference type="Proteomes" id="UP001059041"/>
    </source>
</evidence>
<dbReference type="EMBL" id="JAFHDT010000298">
    <property type="protein sequence ID" value="KAI7789907.1"/>
    <property type="molecule type" value="Genomic_DNA"/>
</dbReference>
<reference evidence="1" key="1">
    <citation type="submission" date="2021-02" db="EMBL/GenBank/DDBJ databases">
        <title>Comparative genomics reveals that relaxation of natural selection precedes convergent phenotypic evolution of cavefish.</title>
        <authorList>
            <person name="Peng Z."/>
        </authorList>
    </citation>
    <scope>NUCLEOTIDE SEQUENCE</scope>
    <source>
        <tissue evidence="1">Muscle</tissue>
    </source>
</reference>
<dbReference type="Proteomes" id="UP001059041">
    <property type="component" value="Unassembled WGS sequence"/>
</dbReference>
<protein>
    <submittedName>
        <fullName evidence="1">ATP-binding cassette</fullName>
    </submittedName>
</protein>
<name>A0A9W7T5A4_TRIRA</name>
<accession>A0A9W7T5A4</accession>
<comment type="caution">
    <text evidence="1">The sequence shown here is derived from an EMBL/GenBank/DDBJ whole genome shotgun (WGS) entry which is preliminary data.</text>
</comment>
<dbReference type="AlphaFoldDB" id="A0A9W7T5A4"/>
<organism evidence="1 2">
    <name type="scientific">Triplophysa rosa</name>
    <name type="common">Cave loach</name>
    <dbReference type="NCBI Taxonomy" id="992332"/>
    <lineage>
        <taxon>Eukaryota</taxon>
        <taxon>Metazoa</taxon>
        <taxon>Chordata</taxon>
        <taxon>Craniata</taxon>
        <taxon>Vertebrata</taxon>
        <taxon>Euteleostomi</taxon>
        <taxon>Actinopterygii</taxon>
        <taxon>Neopterygii</taxon>
        <taxon>Teleostei</taxon>
        <taxon>Ostariophysi</taxon>
        <taxon>Cypriniformes</taxon>
        <taxon>Nemacheilidae</taxon>
        <taxon>Triplophysa</taxon>
    </lineage>
</organism>
<dbReference type="GO" id="GO:0005524">
    <property type="term" value="F:ATP binding"/>
    <property type="evidence" value="ECO:0007669"/>
    <property type="project" value="UniProtKB-KW"/>
</dbReference>
<keyword evidence="1" id="KW-0067">ATP-binding</keyword>
<sequence>MSLFESERILAVSQVPVCLASDWMFGLLSSPYEPFVMYTFVTPEPCKLSNSEPKAESCGSHLSYLITALHPCVSLWGIFSANKALKVIYKRSPLILWVVLWSKSRASAEEIGPDTPMLSTHQPSLNRPQFAYGVPDLRLKDISCSQTLLERFLIFPSRRGLYAVRNAMCVLTPQRLQTIEDKFYANLDFFKLFRLVSLLTHSMTSVL</sequence>
<keyword evidence="1" id="KW-0547">Nucleotide-binding</keyword>
<evidence type="ECO:0000313" key="1">
    <source>
        <dbReference type="EMBL" id="KAI7789907.1"/>
    </source>
</evidence>